<evidence type="ECO:0000313" key="2">
    <source>
        <dbReference type="EMBL" id="MBT1684910.1"/>
    </source>
</evidence>
<reference evidence="2 3" key="1">
    <citation type="submission" date="2021-05" db="EMBL/GenBank/DDBJ databases">
        <title>A Polyphasic approach of four new species of the genus Ohtaekwangia: Ohtaekwangia histidinii sp. nov., Ohtaekwangia cretensis sp. nov., Ohtaekwangia indiensis sp. nov., Ohtaekwangia reichenbachii sp. nov. from diverse environment.</title>
        <authorList>
            <person name="Octaviana S."/>
        </authorList>
    </citation>
    <scope>NUCLEOTIDE SEQUENCE [LARGE SCALE GENOMIC DNA]</scope>
    <source>
        <strain evidence="2 3">PWU37</strain>
    </source>
</reference>
<proteinExistence type="predicted"/>
<feature type="signal peptide" evidence="1">
    <location>
        <begin position="1"/>
        <end position="18"/>
    </location>
</feature>
<accession>A0AAP2D5L9</accession>
<dbReference type="Gene3D" id="3.30.110.170">
    <property type="entry name" value="Protein of unknown function (DUF541), domain 1"/>
    <property type="match status" value="1"/>
</dbReference>
<dbReference type="Proteomes" id="UP001319180">
    <property type="component" value="Unassembled WGS sequence"/>
</dbReference>
<gene>
    <name evidence="2" type="ORF">KK078_00005</name>
</gene>
<keyword evidence="1" id="KW-0732">Signal</keyword>
<evidence type="ECO:0000256" key="1">
    <source>
        <dbReference type="SAM" id="SignalP"/>
    </source>
</evidence>
<dbReference type="InterPro" id="IPR007497">
    <property type="entry name" value="SIMPL/DUF541"/>
</dbReference>
<feature type="chain" id="PRO_5042846423" evidence="1">
    <location>
        <begin position="19"/>
        <end position="312"/>
    </location>
</feature>
<evidence type="ECO:0000313" key="3">
    <source>
        <dbReference type="Proteomes" id="UP001319180"/>
    </source>
</evidence>
<name>A0AAP2D5L9_9BACT</name>
<protein>
    <submittedName>
        <fullName evidence="2">SIMPL domain-containing protein</fullName>
    </submittedName>
</protein>
<dbReference type="Pfam" id="PF04402">
    <property type="entry name" value="SIMPL"/>
    <property type="match status" value="1"/>
</dbReference>
<dbReference type="RefSeq" id="WP_254088170.1">
    <property type="nucleotide sequence ID" value="NZ_JAHESC010000001.1"/>
</dbReference>
<comment type="caution">
    <text evidence="2">The sequence shown here is derived from an EMBL/GenBank/DDBJ whole genome shotgun (WGS) entry which is preliminary data.</text>
</comment>
<dbReference type="AlphaFoldDB" id="A0AAP2D5L9"/>
<dbReference type="EMBL" id="JAHESC010000001">
    <property type="protein sequence ID" value="MBT1684910.1"/>
    <property type="molecule type" value="Genomic_DNA"/>
</dbReference>
<organism evidence="2 3">
    <name type="scientific">Dawidia soli</name>
    <dbReference type="NCBI Taxonomy" id="2782352"/>
    <lineage>
        <taxon>Bacteria</taxon>
        <taxon>Pseudomonadati</taxon>
        <taxon>Bacteroidota</taxon>
        <taxon>Cytophagia</taxon>
        <taxon>Cytophagales</taxon>
        <taxon>Chryseotaleaceae</taxon>
        <taxon>Dawidia</taxon>
    </lineage>
</organism>
<dbReference type="Gene3D" id="3.30.70.2970">
    <property type="entry name" value="Protein of unknown function (DUF541), domain 2"/>
    <property type="match status" value="1"/>
</dbReference>
<sequence>MKYILSFFLICTITTLFSQSSGNSRYHQTEPEEHQPQAVIHDGQITLTVSGLLNAKADTFVAFFSVTQLGVTATSADSLMTLRINRLQAALRRRHRDTLVVHTDMISLVPKYDIRIFKRVFSKTYNEVPDGFELQKNVTVTYHTAADLNMIVTAAAQAEIYDLVKVDYFLDNVKKHYDQLRTQCQEAMKVRIKYLESVGIRVDTLRRVFDDDFVTVLPQTRYGSYSSLSRPSLSAMNKDDVEGGKFHSVEASPSKYYEAVPYTRYDVVINPVVAEPAVQLTYQMSVQYTVPEAKPKLMLITPAGHLQKIGEM</sequence>
<keyword evidence="3" id="KW-1185">Reference proteome</keyword>